<gene>
    <name evidence="2" type="ORF">M9458_020549</name>
</gene>
<evidence type="ECO:0000256" key="1">
    <source>
        <dbReference type="SAM" id="MobiDB-lite"/>
    </source>
</evidence>
<accession>A0ABD0QF33</accession>
<evidence type="ECO:0000313" key="2">
    <source>
        <dbReference type="EMBL" id="KAL0184853.1"/>
    </source>
</evidence>
<proteinExistence type="predicted"/>
<evidence type="ECO:0000313" key="3">
    <source>
        <dbReference type="Proteomes" id="UP001529510"/>
    </source>
</evidence>
<protein>
    <submittedName>
        <fullName evidence="2">Uncharacterized protein</fullName>
    </submittedName>
</protein>
<dbReference type="EMBL" id="JAMKFB020000009">
    <property type="protein sequence ID" value="KAL0184853.1"/>
    <property type="molecule type" value="Genomic_DNA"/>
</dbReference>
<reference evidence="2 3" key="1">
    <citation type="submission" date="2024-05" db="EMBL/GenBank/DDBJ databases">
        <title>Genome sequencing and assembly of Indian major carp, Cirrhinus mrigala (Hamilton, 1822).</title>
        <authorList>
            <person name="Mohindra V."/>
            <person name="Chowdhury L.M."/>
            <person name="Lal K."/>
            <person name="Jena J.K."/>
        </authorList>
    </citation>
    <scope>NUCLEOTIDE SEQUENCE [LARGE SCALE GENOMIC DNA]</scope>
    <source>
        <strain evidence="2">CM1030</strain>
        <tissue evidence="2">Blood</tissue>
    </source>
</reference>
<organism evidence="2 3">
    <name type="scientific">Cirrhinus mrigala</name>
    <name type="common">Mrigala</name>
    <dbReference type="NCBI Taxonomy" id="683832"/>
    <lineage>
        <taxon>Eukaryota</taxon>
        <taxon>Metazoa</taxon>
        <taxon>Chordata</taxon>
        <taxon>Craniata</taxon>
        <taxon>Vertebrata</taxon>
        <taxon>Euteleostomi</taxon>
        <taxon>Actinopterygii</taxon>
        <taxon>Neopterygii</taxon>
        <taxon>Teleostei</taxon>
        <taxon>Ostariophysi</taxon>
        <taxon>Cypriniformes</taxon>
        <taxon>Cyprinidae</taxon>
        <taxon>Labeoninae</taxon>
        <taxon>Labeonini</taxon>
        <taxon>Cirrhinus</taxon>
    </lineage>
</organism>
<comment type="caution">
    <text evidence="2">The sequence shown here is derived from an EMBL/GenBank/DDBJ whole genome shotgun (WGS) entry which is preliminary data.</text>
</comment>
<dbReference type="AlphaFoldDB" id="A0ABD0QF33"/>
<feature type="region of interest" description="Disordered" evidence="1">
    <location>
        <begin position="36"/>
        <end position="56"/>
    </location>
</feature>
<name>A0ABD0QF33_CIRMR</name>
<dbReference type="Proteomes" id="UP001529510">
    <property type="component" value="Unassembled WGS sequence"/>
</dbReference>
<keyword evidence="3" id="KW-1185">Reference proteome</keyword>
<sequence length="56" mass="5766">LPSLAQQADVKAASLQALLLQTTGTNGVLAPGQADGERNLIQMQTPVHRATPTADS</sequence>
<feature type="non-terminal residue" evidence="2">
    <location>
        <position position="1"/>
    </location>
</feature>